<evidence type="ECO:0000313" key="2">
    <source>
        <dbReference type="EMBL" id="AKV01722.1"/>
    </source>
</evidence>
<feature type="region of interest" description="Disordered" evidence="1">
    <location>
        <begin position="379"/>
        <end position="421"/>
    </location>
</feature>
<feature type="region of interest" description="Disordered" evidence="1">
    <location>
        <begin position="224"/>
        <end position="262"/>
    </location>
</feature>
<name>A0A0K1Q7V0_9BACT</name>
<organism evidence="2 3">
    <name type="scientific">Labilithrix luteola</name>
    <dbReference type="NCBI Taxonomy" id="1391654"/>
    <lineage>
        <taxon>Bacteria</taxon>
        <taxon>Pseudomonadati</taxon>
        <taxon>Myxococcota</taxon>
        <taxon>Polyangia</taxon>
        <taxon>Polyangiales</taxon>
        <taxon>Labilitrichaceae</taxon>
        <taxon>Labilithrix</taxon>
    </lineage>
</organism>
<reference evidence="2 3" key="1">
    <citation type="submission" date="2015-08" db="EMBL/GenBank/DDBJ databases">
        <authorList>
            <person name="Babu N.S."/>
            <person name="Beckwith C.J."/>
            <person name="Beseler K.G."/>
            <person name="Brison A."/>
            <person name="Carone J.V."/>
            <person name="Caskin T.P."/>
            <person name="Diamond M."/>
            <person name="Durham M.E."/>
            <person name="Foxe J.M."/>
            <person name="Go M."/>
            <person name="Henderson B.A."/>
            <person name="Jones I.B."/>
            <person name="McGettigan J.A."/>
            <person name="Micheletti S.J."/>
            <person name="Nasrallah M.E."/>
            <person name="Ortiz D."/>
            <person name="Piller C.R."/>
            <person name="Privatt S.R."/>
            <person name="Schneider S.L."/>
            <person name="Sharp S."/>
            <person name="Smith T.C."/>
            <person name="Stanton J.D."/>
            <person name="Ullery H.E."/>
            <person name="Wilson R.J."/>
            <person name="Serrano M.G."/>
            <person name="Buck G."/>
            <person name="Lee V."/>
            <person name="Wang Y."/>
            <person name="Carvalho R."/>
            <person name="Voegtly L."/>
            <person name="Shi R."/>
            <person name="Duckworth R."/>
            <person name="Johnson A."/>
            <person name="Loviza R."/>
            <person name="Walstead R."/>
            <person name="Shah Z."/>
            <person name="Kiflezghi M."/>
            <person name="Wade K."/>
            <person name="Ball S.L."/>
            <person name="Bradley K.W."/>
            <person name="Asai D.J."/>
            <person name="Bowman C.A."/>
            <person name="Russell D.A."/>
            <person name="Pope W.H."/>
            <person name="Jacobs-Sera D."/>
            <person name="Hendrix R.W."/>
            <person name="Hatfull G.F."/>
        </authorList>
    </citation>
    <scope>NUCLEOTIDE SEQUENCE [LARGE SCALE GENOMIC DNA]</scope>
    <source>
        <strain evidence="2 3">DSM 27648</strain>
    </source>
</reference>
<dbReference type="InterPro" id="IPR011990">
    <property type="entry name" value="TPR-like_helical_dom_sf"/>
</dbReference>
<dbReference type="Proteomes" id="UP000064967">
    <property type="component" value="Chromosome"/>
</dbReference>
<dbReference type="RefSeq" id="WP_146652767.1">
    <property type="nucleotide sequence ID" value="NZ_CP012333.1"/>
</dbReference>
<dbReference type="SUPFAM" id="SSF48452">
    <property type="entry name" value="TPR-like"/>
    <property type="match status" value="1"/>
</dbReference>
<feature type="compositionally biased region" description="Basic and acidic residues" evidence="1">
    <location>
        <begin position="379"/>
        <end position="388"/>
    </location>
</feature>
<dbReference type="Gene3D" id="1.25.40.10">
    <property type="entry name" value="Tetratricopeptide repeat domain"/>
    <property type="match status" value="1"/>
</dbReference>
<proteinExistence type="predicted"/>
<gene>
    <name evidence="2" type="ORF">AKJ09_08385</name>
</gene>
<dbReference type="KEGG" id="llu:AKJ09_08385"/>
<dbReference type="EMBL" id="CP012333">
    <property type="protein sequence ID" value="AKV01722.1"/>
    <property type="molecule type" value="Genomic_DNA"/>
</dbReference>
<evidence type="ECO:0000256" key="1">
    <source>
        <dbReference type="SAM" id="MobiDB-lite"/>
    </source>
</evidence>
<feature type="compositionally biased region" description="Low complexity" evidence="1">
    <location>
        <begin position="397"/>
        <end position="421"/>
    </location>
</feature>
<dbReference type="OrthoDB" id="5516042at2"/>
<keyword evidence="3" id="KW-1185">Reference proteome</keyword>
<dbReference type="STRING" id="1391654.AKJ09_08385"/>
<protein>
    <submittedName>
        <fullName evidence="2">Very large tegument protein</fullName>
    </submittedName>
</protein>
<accession>A0A0K1Q7V0</accession>
<sequence>MDCEKFEPLLLDELYEELDELTSAALKRHVSGCARCSAALNGMRATRRLATFPIVDVPEGLEDKIFAATREAQKVVPIRSRASRALSWAGSWAMRPQTAMAAVFLLMIGSSAFLLRAKRDAARESEVSVTVRGEPAGALAAADHDSLDDKAAAAAHGAAVPPPVAPMAAAAPAATALTLADPMDRATAGAGRGKDEASLGALAASAPAKEEEGDFAGNAQKKGFARSLEPSNAAAPAGAPAQLADSMQQRVAPSPVATTGSSVQDGYSAGMAAYRARNYAEAIRLFDGAAQTGDQNSALWAARSVNDSHGCAAALPRFEAVAQKAAGSYTGSDALYEAGRCQLTLGQIDGAREKFTRLTTVASHEARARQALANLDQVAARREAERSKAGTPGAGGMAAPKAAAPAPAKPASKPTDTANSF</sequence>
<dbReference type="AlphaFoldDB" id="A0A0K1Q7V0"/>
<evidence type="ECO:0000313" key="3">
    <source>
        <dbReference type="Proteomes" id="UP000064967"/>
    </source>
</evidence>
<feature type="compositionally biased region" description="Polar residues" evidence="1">
    <location>
        <begin position="245"/>
        <end position="262"/>
    </location>
</feature>